<proteinExistence type="predicted"/>
<keyword evidence="2" id="KW-1185">Reference proteome</keyword>
<comment type="caution">
    <text evidence="1">The sequence shown here is derived from an EMBL/GenBank/DDBJ whole genome shotgun (WGS) entry which is preliminary data.</text>
</comment>
<gene>
    <name evidence="1" type="ORF">IAI60_16330</name>
</gene>
<organism evidence="1 2">
    <name type="scientific">Roseomonas marmotae</name>
    <dbReference type="NCBI Taxonomy" id="2768161"/>
    <lineage>
        <taxon>Bacteria</taxon>
        <taxon>Pseudomonadati</taxon>
        <taxon>Pseudomonadota</taxon>
        <taxon>Alphaproteobacteria</taxon>
        <taxon>Acetobacterales</taxon>
        <taxon>Roseomonadaceae</taxon>
        <taxon>Roseomonas</taxon>
    </lineage>
</organism>
<dbReference type="Proteomes" id="UP001518990">
    <property type="component" value="Unassembled WGS sequence"/>
</dbReference>
<accession>A0ABS3KFD7</accession>
<dbReference type="RefSeq" id="WP_207448938.1">
    <property type="nucleotide sequence ID" value="NZ_CP061095.1"/>
</dbReference>
<dbReference type="EMBL" id="JACTNF010000018">
    <property type="protein sequence ID" value="MBO1076186.1"/>
    <property type="molecule type" value="Genomic_DNA"/>
</dbReference>
<reference evidence="1 2" key="1">
    <citation type="submission" date="2020-09" db="EMBL/GenBank/DDBJ databases">
        <title>Roseomonas.</title>
        <authorList>
            <person name="Zhu W."/>
        </authorList>
    </citation>
    <scope>NUCLEOTIDE SEQUENCE [LARGE SCALE GENOMIC DNA]</scope>
    <source>
        <strain evidence="1 2">1311</strain>
    </source>
</reference>
<name>A0ABS3KFD7_9PROT</name>
<evidence type="ECO:0000313" key="1">
    <source>
        <dbReference type="EMBL" id="MBO1076186.1"/>
    </source>
</evidence>
<sequence>MRAGIILDLTARRLVLAVLRVLDEDGVTPVHLPETPPAADDPRVVVLVREPGLLAIAGDPSLLLLPGPGNPPAVTLNLRLTGFRPAEITMTLPPAAVPPVGLPDLILRRLPKDLNGRIVVAVTGAPLSGIAVTIAPASPLTGHPLLLSPVLAADVPAGTDVRGFGLSPVGGAVPLKHLHAPAEAGSTAIELDDRQDLAVGQILRFGPPGRRSFGRVTFVAAGPAPLTAPGLVLLGAPLSASLRQGDEAEAFTLGVPAGPGTTTLGQAYAGEGMLVTAAAVAPGAVLAIGPAATAALHGSPALSDADGRYRIPGLARLPRLTASVAAPGFAPRSRTVVMAADGGSSLDWRLTP</sequence>
<protein>
    <submittedName>
        <fullName evidence="1">Carboxypeptidase regulatory-like domain-containing protein</fullName>
    </submittedName>
</protein>
<evidence type="ECO:0000313" key="2">
    <source>
        <dbReference type="Proteomes" id="UP001518990"/>
    </source>
</evidence>